<reference evidence="1 2" key="1">
    <citation type="journal article" date="2023" name="bioRxiv">
        <title>Conserved and derived expression patterns and positive selection on dental genes reveal complex evolutionary context of ever-growing rodent molars.</title>
        <authorList>
            <person name="Calamari Z.T."/>
            <person name="Song A."/>
            <person name="Cohen E."/>
            <person name="Akter M."/>
            <person name="Roy R.D."/>
            <person name="Hallikas O."/>
            <person name="Christensen M.M."/>
            <person name="Li P."/>
            <person name="Marangoni P."/>
            <person name="Jernvall J."/>
            <person name="Klein O.D."/>
        </authorList>
    </citation>
    <scope>NUCLEOTIDE SEQUENCE [LARGE SCALE GENOMIC DNA]</scope>
    <source>
        <strain evidence="1">V071</strain>
    </source>
</reference>
<keyword evidence="2" id="KW-1185">Reference proteome</keyword>
<evidence type="ECO:0000313" key="2">
    <source>
        <dbReference type="Proteomes" id="UP001488838"/>
    </source>
</evidence>
<proteinExistence type="predicted"/>
<dbReference type="EMBL" id="JBBHLL010000020">
    <property type="protein sequence ID" value="KAK7829623.1"/>
    <property type="molecule type" value="Genomic_DNA"/>
</dbReference>
<name>A0AAW0JRK7_MYOGA</name>
<protein>
    <submittedName>
        <fullName evidence="1">Uncharacterized protein</fullName>
    </submittedName>
</protein>
<gene>
    <name evidence="1" type="ORF">U0070_013309</name>
</gene>
<dbReference type="Proteomes" id="UP001488838">
    <property type="component" value="Unassembled WGS sequence"/>
</dbReference>
<comment type="caution">
    <text evidence="1">The sequence shown here is derived from an EMBL/GenBank/DDBJ whole genome shotgun (WGS) entry which is preliminary data.</text>
</comment>
<sequence>MLRTCGLLMCCSEMKTRACAGLPWCSAFPFTSPFPAVSELPPPVKSCLVFAG</sequence>
<organism evidence="1 2">
    <name type="scientific">Myodes glareolus</name>
    <name type="common">Bank vole</name>
    <name type="synonym">Clethrionomys glareolus</name>
    <dbReference type="NCBI Taxonomy" id="447135"/>
    <lineage>
        <taxon>Eukaryota</taxon>
        <taxon>Metazoa</taxon>
        <taxon>Chordata</taxon>
        <taxon>Craniata</taxon>
        <taxon>Vertebrata</taxon>
        <taxon>Euteleostomi</taxon>
        <taxon>Mammalia</taxon>
        <taxon>Eutheria</taxon>
        <taxon>Euarchontoglires</taxon>
        <taxon>Glires</taxon>
        <taxon>Rodentia</taxon>
        <taxon>Myomorpha</taxon>
        <taxon>Muroidea</taxon>
        <taxon>Cricetidae</taxon>
        <taxon>Arvicolinae</taxon>
        <taxon>Myodes</taxon>
    </lineage>
</organism>
<dbReference type="AlphaFoldDB" id="A0AAW0JRK7"/>
<accession>A0AAW0JRK7</accession>
<evidence type="ECO:0000313" key="1">
    <source>
        <dbReference type="EMBL" id="KAK7829623.1"/>
    </source>
</evidence>